<protein>
    <recommendedName>
        <fullName evidence="8">CAP-Gly domain-containing protein</fullName>
    </recommendedName>
</protein>
<sequence length="691" mass="80789">MVSVGDAVHVNGNEARVKFIGETSFASGIWYGVEFEEPIGKNNGSVEGIAYFELEEGHSGNYGLFCREAQIVSYNKSSNEEVRRLKRIIFALEDKLQMLRKQKTEPVLSSEYVDQKDLIDQLQSTIENMTAHEQTLLDENMSLRKQLQKVTVDTPWLAKNGEQTEEIISVNNELVNKITKLQAKNEKLNVTIENLKDMIDNLKDSENIITKLTNINSELQMELERLKEENELKQSKYEEYLSVHALSEEIEKELQKQLGDTRNDLVNERSTNKSYLVQISNLKHELNLSNEKLINLEKEQRSDLMRMTYNILVEEASRNQYTQVLFAKVHLQTYSNLLKMDGALYNTQNKFLPFYFLFLIKVLSILLDNQNVDSVSLVTRFLNIEDWNKKIQEKDYSFIEQLFKNIVPLNMEVTIKDMHDIISIFKINVFSLNNLEVNATYRSTLDFLSNLVSQYPDSKIKCDHFSNIILLIVAILDDINLGRIVDYNDKLNVLSDSILKKTEHGETVKEENSSILEVVDQCNEQKNILMKITQLEEELEKQREMNNKYEIKNKLLAQRHEDIYQLESNIRLTKEQSKNYENELKQLSHKIEELEIERSELADIAKKEKLNKYQILPENSRKKVNLDIKEMNIASFISTLLDNNRRYTPIRKRENLSWLENKPFQYEKKSNWSSHQCSYNNVNSMISQLII</sequence>
<dbReference type="Gene3D" id="2.30.30.190">
    <property type="entry name" value="CAP Gly-rich-like domain"/>
    <property type="match status" value="1"/>
</dbReference>
<keyword evidence="4" id="KW-0243">Dynein</keyword>
<organism evidence="9 10">
    <name type="scientific">Nakaseomyces bracarensis</name>
    <dbReference type="NCBI Taxonomy" id="273131"/>
    <lineage>
        <taxon>Eukaryota</taxon>
        <taxon>Fungi</taxon>
        <taxon>Dikarya</taxon>
        <taxon>Ascomycota</taxon>
        <taxon>Saccharomycotina</taxon>
        <taxon>Saccharomycetes</taxon>
        <taxon>Saccharomycetales</taxon>
        <taxon>Saccharomycetaceae</taxon>
        <taxon>Nakaseomyces</taxon>
    </lineage>
</organism>
<feature type="coiled-coil region" evidence="7">
    <location>
        <begin position="171"/>
        <end position="243"/>
    </location>
</feature>
<evidence type="ECO:0000259" key="8">
    <source>
        <dbReference type="PROSITE" id="PS50245"/>
    </source>
</evidence>
<evidence type="ECO:0000313" key="9">
    <source>
        <dbReference type="EMBL" id="KAL3234545.1"/>
    </source>
</evidence>
<keyword evidence="6" id="KW-0206">Cytoskeleton</keyword>
<evidence type="ECO:0000256" key="6">
    <source>
        <dbReference type="ARBA" id="ARBA00023212"/>
    </source>
</evidence>
<reference evidence="9 10" key="1">
    <citation type="submission" date="2024-05" db="EMBL/GenBank/DDBJ databases">
        <title>Long read based assembly of the Candida bracarensis genome reveals expanded adhesin content.</title>
        <authorList>
            <person name="Marcet-Houben M."/>
            <person name="Ksiezopolska E."/>
            <person name="Gabaldon T."/>
        </authorList>
    </citation>
    <scope>NUCLEOTIDE SEQUENCE [LARGE SCALE GENOMIC DNA]</scope>
    <source>
        <strain evidence="9 10">CBM6</strain>
    </source>
</reference>
<dbReference type="PANTHER" id="PTHR18916:SF6">
    <property type="entry name" value="DYNACTIN SUBUNIT 1"/>
    <property type="match status" value="1"/>
</dbReference>
<keyword evidence="10" id="KW-1185">Reference proteome</keyword>
<dbReference type="PROSITE" id="PS00845">
    <property type="entry name" value="CAP_GLY_1"/>
    <property type="match status" value="1"/>
</dbReference>
<name>A0ABR4NZJ8_9SACH</name>
<comment type="caution">
    <text evidence="9">The sequence shown here is derived from an EMBL/GenBank/DDBJ whole genome shotgun (WGS) entry which is preliminary data.</text>
</comment>
<dbReference type="InterPro" id="IPR036859">
    <property type="entry name" value="CAP-Gly_dom_sf"/>
</dbReference>
<gene>
    <name evidence="9" type="ORF">RNJ44_03307</name>
</gene>
<evidence type="ECO:0000256" key="7">
    <source>
        <dbReference type="SAM" id="Coils"/>
    </source>
</evidence>
<dbReference type="SUPFAM" id="SSF74924">
    <property type="entry name" value="Cap-Gly domain"/>
    <property type="match status" value="1"/>
</dbReference>
<proteinExistence type="predicted"/>
<dbReference type="SMART" id="SM01052">
    <property type="entry name" value="CAP_GLY"/>
    <property type="match status" value="1"/>
</dbReference>
<keyword evidence="2" id="KW-0963">Cytoplasm</keyword>
<feature type="domain" description="CAP-Gly" evidence="8">
    <location>
        <begin position="21"/>
        <end position="67"/>
    </location>
</feature>
<evidence type="ECO:0000313" key="10">
    <source>
        <dbReference type="Proteomes" id="UP001623330"/>
    </source>
</evidence>
<keyword evidence="3" id="KW-0493">Microtubule</keyword>
<dbReference type="EMBL" id="JBEVYD010000003">
    <property type="protein sequence ID" value="KAL3234545.1"/>
    <property type="molecule type" value="Genomic_DNA"/>
</dbReference>
<dbReference type="Proteomes" id="UP001623330">
    <property type="component" value="Unassembled WGS sequence"/>
</dbReference>
<dbReference type="PANTHER" id="PTHR18916">
    <property type="entry name" value="DYNACTIN 1-RELATED MICROTUBULE-BINDING"/>
    <property type="match status" value="1"/>
</dbReference>
<keyword evidence="5 7" id="KW-0175">Coiled coil</keyword>
<accession>A0ABR4NZJ8</accession>
<comment type="subcellular location">
    <subcellularLocation>
        <location evidence="1">Cytoplasm</location>
        <location evidence="1">Cytoskeleton</location>
        <location evidence="1">Spindle</location>
    </subcellularLocation>
</comment>
<dbReference type="InterPro" id="IPR000938">
    <property type="entry name" value="CAP-Gly_domain"/>
</dbReference>
<evidence type="ECO:0000256" key="3">
    <source>
        <dbReference type="ARBA" id="ARBA00022701"/>
    </source>
</evidence>
<feature type="coiled-coil region" evidence="7">
    <location>
        <begin position="75"/>
        <end position="139"/>
    </location>
</feature>
<dbReference type="PROSITE" id="PS50245">
    <property type="entry name" value="CAP_GLY_2"/>
    <property type="match status" value="1"/>
</dbReference>
<evidence type="ECO:0000256" key="5">
    <source>
        <dbReference type="ARBA" id="ARBA00023054"/>
    </source>
</evidence>
<dbReference type="Pfam" id="PF01302">
    <property type="entry name" value="CAP_GLY"/>
    <property type="match status" value="1"/>
</dbReference>
<evidence type="ECO:0000256" key="4">
    <source>
        <dbReference type="ARBA" id="ARBA00023017"/>
    </source>
</evidence>
<evidence type="ECO:0000256" key="1">
    <source>
        <dbReference type="ARBA" id="ARBA00004186"/>
    </source>
</evidence>
<feature type="coiled-coil region" evidence="7">
    <location>
        <begin position="522"/>
        <end position="611"/>
    </location>
</feature>
<evidence type="ECO:0000256" key="2">
    <source>
        <dbReference type="ARBA" id="ARBA00022490"/>
    </source>
</evidence>